<evidence type="ECO:0000313" key="3">
    <source>
        <dbReference type="EMBL" id="GAA6145692.1"/>
    </source>
</evidence>
<feature type="chain" id="PRO_5047204188" description="PrcB C-terminal domain-containing protein" evidence="1">
    <location>
        <begin position="24"/>
        <end position="131"/>
    </location>
</feature>
<dbReference type="Proteomes" id="UP001481413">
    <property type="component" value="Unassembled WGS sequence"/>
</dbReference>
<comment type="caution">
    <text evidence="3">The sequence shown here is derived from an EMBL/GenBank/DDBJ whole genome shotgun (WGS) entry which is preliminary data.</text>
</comment>
<dbReference type="InterPro" id="IPR025748">
    <property type="entry name" value="PrcB_C_dom"/>
</dbReference>
<feature type="signal peptide" evidence="1">
    <location>
        <begin position="1"/>
        <end position="23"/>
    </location>
</feature>
<gene>
    <name evidence="3" type="ORF">NBRC116585_18100</name>
</gene>
<protein>
    <recommendedName>
        <fullName evidence="2">PrcB C-terminal domain-containing protein</fullName>
    </recommendedName>
</protein>
<name>A0ABP9ZZV5_9GAMM</name>
<proteinExistence type="predicted"/>
<dbReference type="RefSeq" id="WP_353294741.1">
    <property type="nucleotide sequence ID" value="NZ_BAABWH010000004.1"/>
</dbReference>
<evidence type="ECO:0000256" key="1">
    <source>
        <dbReference type="SAM" id="SignalP"/>
    </source>
</evidence>
<accession>A0ABP9ZZV5</accession>
<keyword evidence="4" id="KW-1185">Reference proteome</keyword>
<feature type="domain" description="PrcB C-terminal" evidence="2">
    <location>
        <begin position="52"/>
        <end position="106"/>
    </location>
</feature>
<dbReference type="PROSITE" id="PS51257">
    <property type="entry name" value="PROKAR_LIPOPROTEIN"/>
    <property type="match status" value="1"/>
</dbReference>
<reference evidence="3 4" key="1">
    <citation type="submission" date="2024-04" db="EMBL/GenBank/DDBJ databases">
        <title>Draft genome sequence of Thalassolituus maritimus NBRC 116585.</title>
        <authorList>
            <person name="Miyakawa T."/>
            <person name="Kusuya Y."/>
            <person name="Miura T."/>
        </authorList>
    </citation>
    <scope>NUCLEOTIDE SEQUENCE [LARGE SCALE GENOMIC DNA]</scope>
    <source>
        <strain evidence="3 4">5NW40-0001</strain>
    </source>
</reference>
<evidence type="ECO:0000259" key="2">
    <source>
        <dbReference type="Pfam" id="PF14343"/>
    </source>
</evidence>
<dbReference type="Pfam" id="PF14343">
    <property type="entry name" value="PrcB_C"/>
    <property type="match status" value="1"/>
</dbReference>
<sequence>MLQLRILPSFLLFLSGGLLTACAGTSTQLDLAVANDLHCGPIPSVTVVDDILTIGVGEKPTLGYAVQLSDQSRKDDHVKISYQISSPREGAFMAQMMTSPCSRIVLPEGWQRLSVENQESGQQWVFENTKD</sequence>
<evidence type="ECO:0000313" key="4">
    <source>
        <dbReference type="Proteomes" id="UP001481413"/>
    </source>
</evidence>
<dbReference type="EMBL" id="BAABWH010000004">
    <property type="protein sequence ID" value="GAA6145692.1"/>
    <property type="molecule type" value="Genomic_DNA"/>
</dbReference>
<keyword evidence="1" id="KW-0732">Signal</keyword>
<organism evidence="3 4">
    <name type="scientific">Thalassolituus maritimus</name>
    <dbReference type="NCBI Taxonomy" id="484498"/>
    <lineage>
        <taxon>Bacteria</taxon>
        <taxon>Pseudomonadati</taxon>
        <taxon>Pseudomonadota</taxon>
        <taxon>Gammaproteobacteria</taxon>
        <taxon>Oceanospirillales</taxon>
        <taxon>Oceanospirillaceae</taxon>
        <taxon>Thalassolituus</taxon>
    </lineage>
</organism>